<keyword evidence="2" id="KW-1185">Reference proteome</keyword>
<evidence type="ECO:0000313" key="1">
    <source>
        <dbReference type="EMBL" id="MCE5166321.1"/>
    </source>
</evidence>
<reference evidence="1 2" key="1">
    <citation type="journal article" date="2021" name="BMC Genomics">
        <title>Datura genome reveals duplications of psychoactive alkaloid biosynthetic genes and high mutation rate following tissue culture.</title>
        <authorList>
            <person name="Rajewski A."/>
            <person name="Carter-House D."/>
            <person name="Stajich J."/>
            <person name="Litt A."/>
        </authorList>
    </citation>
    <scope>NUCLEOTIDE SEQUENCE [LARGE SCALE GENOMIC DNA]</scope>
    <source>
        <strain evidence="1">AR-01</strain>
    </source>
</reference>
<dbReference type="Proteomes" id="UP000823775">
    <property type="component" value="Unassembled WGS sequence"/>
</dbReference>
<accession>A0ABS8Y4J3</accession>
<organism evidence="1 2">
    <name type="scientific">Datura stramonium</name>
    <name type="common">Jimsonweed</name>
    <name type="synonym">Common thornapple</name>
    <dbReference type="NCBI Taxonomy" id="4076"/>
    <lineage>
        <taxon>Eukaryota</taxon>
        <taxon>Viridiplantae</taxon>
        <taxon>Streptophyta</taxon>
        <taxon>Embryophyta</taxon>
        <taxon>Tracheophyta</taxon>
        <taxon>Spermatophyta</taxon>
        <taxon>Magnoliopsida</taxon>
        <taxon>eudicotyledons</taxon>
        <taxon>Gunneridae</taxon>
        <taxon>Pentapetalae</taxon>
        <taxon>asterids</taxon>
        <taxon>lamiids</taxon>
        <taxon>Solanales</taxon>
        <taxon>Solanaceae</taxon>
        <taxon>Solanoideae</taxon>
        <taxon>Datureae</taxon>
        <taxon>Datura</taxon>
    </lineage>
</organism>
<name>A0ABS8Y4J3_DATST</name>
<protein>
    <submittedName>
        <fullName evidence="1">Uncharacterized protein</fullName>
    </submittedName>
</protein>
<gene>
    <name evidence="1" type="ORF">HAX54_017466</name>
</gene>
<sequence>MKKASQGFAVHKQLKSFIDLLKGQFVSDKLVQFDRLVLIQTHQSVTFYNKRKRNTREYKYIIYPSHALFSKERELGFSFEVTKDRSHNPSAIEQFHRMEGQQSWCRMNS</sequence>
<dbReference type="EMBL" id="JACEIK010021568">
    <property type="protein sequence ID" value="MCE5166321.1"/>
    <property type="molecule type" value="Genomic_DNA"/>
</dbReference>
<proteinExistence type="predicted"/>
<evidence type="ECO:0000313" key="2">
    <source>
        <dbReference type="Proteomes" id="UP000823775"/>
    </source>
</evidence>
<comment type="caution">
    <text evidence="1">The sequence shown here is derived from an EMBL/GenBank/DDBJ whole genome shotgun (WGS) entry which is preliminary data.</text>
</comment>